<evidence type="ECO:0000256" key="4">
    <source>
        <dbReference type="ARBA" id="ARBA00038858"/>
    </source>
</evidence>
<dbReference type="InterPro" id="IPR029767">
    <property type="entry name" value="WecB-like"/>
</dbReference>
<evidence type="ECO:0000259" key="6">
    <source>
        <dbReference type="Pfam" id="PF02350"/>
    </source>
</evidence>
<evidence type="ECO:0000256" key="5">
    <source>
        <dbReference type="RuleBase" id="RU003513"/>
    </source>
</evidence>
<comment type="catalytic activity">
    <reaction evidence="2">
        <text>UDP-N-acetyl-alpha-D-glucosamine = UDP-N-acetyl-alpha-D-mannosamine</text>
        <dbReference type="Rhea" id="RHEA:17213"/>
        <dbReference type="ChEBI" id="CHEBI:57705"/>
        <dbReference type="ChEBI" id="CHEBI:68623"/>
        <dbReference type="EC" id="5.1.3.14"/>
    </reaction>
</comment>
<evidence type="ECO:0000313" key="8">
    <source>
        <dbReference type="Proteomes" id="UP000255192"/>
    </source>
</evidence>
<dbReference type="SUPFAM" id="SSF53756">
    <property type="entry name" value="UDP-Glycosyltransferase/glycogen phosphorylase"/>
    <property type="match status" value="1"/>
</dbReference>
<proteinExistence type="inferred from homology"/>
<dbReference type="PANTHER" id="PTHR43174:SF2">
    <property type="entry name" value="UDP-N-ACETYLGLUCOSAMINE 2-EPIMERASE"/>
    <property type="match status" value="1"/>
</dbReference>
<sequence length="70" mass="8011">MLIEPQDYLPFVWLMDRAWLILTDSGGIQEEAPSLGKPVLVMRDMTNVRKRWPPAPCVWWAPTASASSRK</sequence>
<reference evidence="7 8" key="1">
    <citation type="submission" date="2018-06" db="EMBL/GenBank/DDBJ databases">
        <authorList>
            <consortium name="Pathogen Informatics"/>
            <person name="Doyle S."/>
        </authorList>
    </citation>
    <scope>NUCLEOTIDE SEQUENCE [LARGE SCALE GENOMIC DNA]</scope>
    <source>
        <strain evidence="7 8">NCTC204</strain>
    </source>
</reference>
<dbReference type="InterPro" id="IPR003331">
    <property type="entry name" value="UDP_GlcNAc_Epimerase_2_dom"/>
</dbReference>
<protein>
    <recommendedName>
        <fullName evidence="4">UDP-N-acetylglucosamine 2-epimerase (non-hydrolyzing)</fullName>
        <ecNumber evidence="4">5.1.3.14</ecNumber>
    </recommendedName>
</protein>
<dbReference type="Proteomes" id="UP000255192">
    <property type="component" value="Unassembled WGS sequence"/>
</dbReference>
<dbReference type="EC" id="5.1.3.14" evidence="4"/>
<dbReference type="GO" id="GO:0008761">
    <property type="term" value="F:UDP-N-acetylglucosamine 2-epimerase activity"/>
    <property type="evidence" value="ECO:0007669"/>
    <property type="project" value="UniProtKB-EC"/>
</dbReference>
<dbReference type="EMBL" id="UGMD01000002">
    <property type="protein sequence ID" value="STU83683.1"/>
    <property type="molecule type" value="Genomic_DNA"/>
</dbReference>
<evidence type="ECO:0000313" key="7">
    <source>
        <dbReference type="EMBL" id="STU83683.1"/>
    </source>
</evidence>
<feature type="domain" description="UDP-N-acetylglucosamine 2-epimerase" evidence="6">
    <location>
        <begin position="2"/>
        <end position="47"/>
    </location>
</feature>
<accession>A0A377ZSG4</accession>
<evidence type="ECO:0000256" key="2">
    <source>
        <dbReference type="ARBA" id="ARBA00036080"/>
    </source>
</evidence>
<dbReference type="Gene3D" id="3.40.50.2000">
    <property type="entry name" value="Glycogen Phosphorylase B"/>
    <property type="match status" value="1"/>
</dbReference>
<gene>
    <name evidence="7" type="primary">wecB_1</name>
    <name evidence="7" type="ORF">NCTC204_01711</name>
</gene>
<dbReference type="Pfam" id="PF02350">
    <property type="entry name" value="Epimerase_2"/>
    <property type="match status" value="1"/>
</dbReference>
<name>A0A377ZSG4_KLEPN</name>
<evidence type="ECO:0000256" key="3">
    <source>
        <dbReference type="ARBA" id="ARBA00038209"/>
    </source>
</evidence>
<dbReference type="AlphaFoldDB" id="A0A377ZSG4"/>
<keyword evidence="1 5" id="KW-0413">Isomerase</keyword>
<evidence type="ECO:0000256" key="1">
    <source>
        <dbReference type="ARBA" id="ARBA00023235"/>
    </source>
</evidence>
<comment type="similarity">
    <text evidence="3 5">Belongs to the UDP-N-acetylglucosamine 2-epimerase family.</text>
</comment>
<organism evidence="7 8">
    <name type="scientific">Klebsiella pneumoniae</name>
    <dbReference type="NCBI Taxonomy" id="573"/>
    <lineage>
        <taxon>Bacteria</taxon>
        <taxon>Pseudomonadati</taxon>
        <taxon>Pseudomonadota</taxon>
        <taxon>Gammaproteobacteria</taxon>
        <taxon>Enterobacterales</taxon>
        <taxon>Enterobacteriaceae</taxon>
        <taxon>Klebsiella/Raoultella group</taxon>
        <taxon>Klebsiella</taxon>
        <taxon>Klebsiella pneumoniae complex</taxon>
    </lineage>
</organism>
<dbReference type="PANTHER" id="PTHR43174">
    <property type="entry name" value="UDP-N-ACETYLGLUCOSAMINE 2-EPIMERASE"/>
    <property type="match status" value="1"/>
</dbReference>